<comment type="caution">
    <text evidence="4">The sequence shown here is derived from an EMBL/GenBank/DDBJ whole genome shotgun (WGS) entry which is preliminary data.</text>
</comment>
<evidence type="ECO:0000259" key="3">
    <source>
        <dbReference type="PROSITE" id="PS50977"/>
    </source>
</evidence>
<organism evidence="4 5">
    <name type="scientific">Paenibacillus sediminis</name>
    <dbReference type="NCBI Taxonomy" id="664909"/>
    <lineage>
        <taxon>Bacteria</taxon>
        <taxon>Bacillati</taxon>
        <taxon>Bacillota</taxon>
        <taxon>Bacilli</taxon>
        <taxon>Bacillales</taxon>
        <taxon>Paenibacillaceae</taxon>
        <taxon>Paenibacillus</taxon>
    </lineage>
</organism>
<sequence length="199" mass="23404">MTPRTREQNDEIREMRIEQIMKAAAEVYLDKGLLMEMRDVANFAGLGYGTVYHYYKNKYQLLEDLAWSALERARDLAETYLKGDMSKRPDQLQQYCKLLFELWLHNHSVFILYKMGIEQFRQLPNGSSKRLKEYFQTDLIHPFIHAVQKENDEQAGQRALMMIGSLMGCAGIYIHRPDLAFDTNEVMDMLFTMNKKRSS</sequence>
<dbReference type="PRINTS" id="PR00455">
    <property type="entry name" value="HTHTETR"/>
</dbReference>
<dbReference type="InterPro" id="IPR009057">
    <property type="entry name" value="Homeodomain-like_sf"/>
</dbReference>
<dbReference type="Gene3D" id="1.10.357.10">
    <property type="entry name" value="Tetracycline Repressor, domain 2"/>
    <property type="match status" value="1"/>
</dbReference>
<evidence type="ECO:0000256" key="1">
    <source>
        <dbReference type="ARBA" id="ARBA00023125"/>
    </source>
</evidence>
<evidence type="ECO:0000313" key="4">
    <source>
        <dbReference type="EMBL" id="MBP1935212.1"/>
    </source>
</evidence>
<dbReference type="Proteomes" id="UP001519273">
    <property type="component" value="Unassembled WGS sequence"/>
</dbReference>
<gene>
    <name evidence="4" type="ORF">J2Z20_000073</name>
</gene>
<reference evidence="4 5" key="1">
    <citation type="submission" date="2021-03" db="EMBL/GenBank/DDBJ databases">
        <title>Genomic Encyclopedia of Type Strains, Phase IV (KMG-IV): sequencing the most valuable type-strain genomes for metagenomic binning, comparative biology and taxonomic classification.</title>
        <authorList>
            <person name="Goeker M."/>
        </authorList>
    </citation>
    <scope>NUCLEOTIDE SEQUENCE [LARGE SCALE GENOMIC DNA]</scope>
    <source>
        <strain evidence="4 5">DSM 23491</strain>
    </source>
</reference>
<keyword evidence="5" id="KW-1185">Reference proteome</keyword>
<evidence type="ECO:0000256" key="2">
    <source>
        <dbReference type="PROSITE-ProRule" id="PRU00335"/>
    </source>
</evidence>
<dbReference type="Pfam" id="PF00440">
    <property type="entry name" value="TetR_N"/>
    <property type="match status" value="1"/>
</dbReference>
<feature type="domain" description="HTH tetR-type" evidence="3">
    <location>
        <begin position="14"/>
        <end position="73"/>
    </location>
</feature>
<name>A0ABS4GYV5_9BACL</name>
<accession>A0ABS4GYV5</accession>
<dbReference type="InterPro" id="IPR001647">
    <property type="entry name" value="HTH_TetR"/>
</dbReference>
<dbReference type="RefSeq" id="WP_209844292.1">
    <property type="nucleotide sequence ID" value="NZ_CBCRVE010000001.1"/>
</dbReference>
<dbReference type="EMBL" id="JAGGKP010000001">
    <property type="protein sequence ID" value="MBP1935212.1"/>
    <property type="molecule type" value="Genomic_DNA"/>
</dbReference>
<feature type="DNA-binding region" description="H-T-H motif" evidence="2">
    <location>
        <begin position="36"/>
        <end position="55"/>
    </location>
</feature>
<evidence type="ECO:0000313" key="5">
    <source>
        <dbReference type="Proteomes" id="UP001519273"/>
    </source>
</evidence>
<keyword evidence="1 2" id="KW-0238">DNA-binding</keyword>
<dbReference type="PROSITE" id="PS50977">
    <property type="entry name" value="HTH_TETR_2"/>
    <property type="match status" value="1"/>
</dbReference>
<protein>
    <submittedName>
        <fullName evidence="4">AcrR family transcriptional regulator</fullName>
    </submittedName>
</protein>
<proteinExistence type="predicted"/>
<dbReference type="SUPFAM" id="SSF46689">
    <property type="entry name" value="Homeodomain-like"/>
    <property type="match status" value="1"/>
</dbReference>